<keyword evidence="8" id="KW-1185">Reference proteome</keyword>
<dbReference type="InterPro" id="IPR030393">
    <property type="entry name" value="G_ENGB_dom"/>
</dbReference>
<proteinExistence type="predicted"/>
<keyword evidence="3" id="KW-0460">Magnesium</keyword>
<evidence type="ECO:0000259" key="6">
    <source>
        <dbReference type="PROSITE" id="PS51706"/>
    </source>
</evidence>
<dbReference type="InterPro" id="IPR006073">
    <property type="entry name" value="GTP-bd"/>
</dbReference>
<name>A0A6G1K196_9PLEO</name>
<dbReference type="AlphaFoldDB" id="A0A6G1K196"/>
<dbReference type="PANTHER" id="PTHR46498">
    <property type="entry name" value="GTP-BINDING PROTEIN 8"/>
    <property type="match status" value="1"/>
</dbReference>
<evidence type="ECO:0000256" key="1">
    <source>
        <dbReference type="ARBA" id="ARBA00022723"/>
    </source>
</evidence>
<organism evidence="7 8">
    <name type="scientific">Pleomassaria siparia CBS 279.74</name>
    <dbReference type="NCBI Taxonomy" id="1314801"/>
    <lineage>
        <taxon>Eukaryota</taxon>
        <taxon>Fungi</taxon>
        <taxon>Dikarya</taxon>
        <taxon>Ascomycota</taxon>
        <taxon>Pezizomycotina</taxon>
        <taxon>Dothideomycetes</taxon>
        <taxon>Pleosporomycetidae</taxon>
        <taxon>Pleosporales</taxon>
        <taxon>Pleomassariaceae</taxon>
        <taxon>Pleomassaria</taxon>
    </lineage>
</organism>
<protein>
    <submittedName>
        <fullName evidence="7">P-loop containing nucleoside triphosphate hydrolase protein</fullName>
    </submittedName>
</protein>
<gene>
    <name evidence="7" type="ORF">K504DRAFT_459585</name>
</gene>
<evidence type="ECO:0000256" key="2">
    <source>
        <dbReference type="ARBA" id="ARBA00022741"/>
    </source>
</evidence>
<dbReference type="EMBL" id="MU005776">
    <property type="protein sequence ID" value="KAF2706282.1"/>
    <property type="molecule type" value="Genomic_DNA"/>
</dbReference>
<dbReference type="Proteomes" id="UP000799428">
    <property type="component" value="Unassembled WGS sequence"/>
</dbReference>
<dbReference type="GO" id="GO:0005525">
    <property type="term" value="F:GTP binding"/>
    <property type="evidence" value="ECO:0007669"/>
    <property type="project" value="UniProtKB-KW"/>
</dbReference>
<dbReference type="PRINTS" id="PR00326">
    <property type="entry name" value="GTP1OBG"/>
</dbReference>
<evidence type="ECO:0000256" key="3">
    <source>
        <dbReference type="ARBA" id="ARBA00022842"/>
    </source>
</evidence>
<evidence type="ECO:0000313" key="7">
    <source>
        <dbReference type="EMBL" id="KAF2706282.1"/>
    </source>
</evidence>
<dbReference type="OrthoDB" id="391988at2759"/>
<dbReference type="PROSITE" id="PS51706">
    <property type="entry name" value="G_ENGB"/>
    <property type="match status" value="1"/>
</dbReference>
<dbReference type="Gene3D" id="3.40.50.300">
    <property type="entry name" value="P-loop containing nucleotide triphosphate hydrolases"/>
    <property type="match status" value="1"/>
</dbReference>
<dbReference type="InterPro" id="IPR052279">
    <property type="entry name" value="EngB_GTPase"/>
</dbReference>
<feature type="compositionally biased region" description="Polar residues" evidence="5">
    <location>
        <begin position="27"/>
        <end position="43"/>
    </location>
</feature>
<feature type="region of interest" description="Disordered" evidence="5">
    <location>
        <begin position="27"/>
        <end position="57"/>
    </location>
</feature>
<feature type="domain" description="EngB-type G" evidence="6">
    <location>
        <begin position="225"/>
        <end position="412"/>
    </location>
</feature>
<sequence>MTSLPINPQYICSTCIRQLSRLNSRHSLTNTQSSHYATSTTSRIKARKDSNPSRPIDTTRLRSRALYSSIPGRSIKPRLNAPLRRTKRLDQEEPERLRVLRNNKVAGIYKRVFPWDAINPGKAPSEDVEKLLKPPVPEGTPIRKQHVDTHTAGVLEPSAPTVFKPVKPVPHWQLQNGKMESWNWYWETLPPSLALTLEASRFFTKESTAQFLRSVAKFRYFPESDVPEVAFVGRSNVGKSSLLNAIVNADVKELLARTSSTPGFTKAMNLYGIGGADGIRIRKGKNNGHDKIVGIRGLVIVDMPGYGEGSLAEWGAEIMKYVQNRKQLRRVFVLIDAQHGIKDKDRSLLASLRLAGVSHQVIMSKLDKVYLPDAKSLEQYYKKTPLVPTGSREDLSRRMDEVKAEIQPQRGGSALGELLACSSEALVDGRLLGIDSIRFAMLQAVGHHFSSNKKRIQQVVGHQFAFAEKRMQQTIEGRIKESLGIQGSNK</sequence>
<dbReference type="GO" id="GO:0046872">
    <property type="term" value="F:metal ion binding"/>
    <property type="evidence" value="ECO:0007669"/>
    <property type="project" value="UniProtKB-KW"/>
</dbReference>
<dbReference type="GO" id="GO:0016787">
    <property type="term" value="F:hydrolase activity"/>
    <property type="evidence" value="ECO:0007669"/>
    <property type="project" value="UniProtKB-KW"/>
</dbReference>
<accession>A0A6G1K196</accession>
<evidence type="ECO:0000313" key="8">
    <source>
        <dbReference type="Proteomes" id="UP000799428"/>
    </source>
</evidence>
<keyword evidence="1" id="KW-0479">Metal-binding</keyword>
<keyword evidence="2" id="KW-0547">Nucleotide-binding</keyword>
<reference evidence="7" key="1">
    <citation type="journal article" date="2020" name="Stud. Mycol.">
        <title>101 Dothideomycetes genomes: a test case for predicting lifestyles and emergence of pathogens.</title>
        <authorList>
            <person name="Haridas S."/>
            <person name="Albert R."/>
            <person name="Binder M."/>
            <person name="Bloem J."/>
            <person name="Labutti K."/>
            <person name="Salamov A."/>
            <person name="Andreopoulos B."/>
            <person name="Baker S."/>
            <person name="Barry K."/>
            <person name="Bills G."/>
            <person name="Bluhm B."/>
            <person name="Cannon C."/>
            <person name="Castanera R."/>
            <person name="Culley D."/>
            <person name="Daum C."/>
            <person name="Ezra D."/>
            <person name="Gonzalez J."/>
            <person name="Henrissat B."/>
            <person name="Kuo A."/>
            <person name="Liang C."/>
            <person name="Lipzen A."/>
            <person name="Lutzoni F."/>
            <person name="Magnuson J."/>
            <person name="Mondo S."/>
            <person name="Nolan M."/>
            <person name="Ohm R."/>
            <person name="Pangilinan J."/>
            <person name="Park H.-J."/>
            <person name="Ramirez L."/>
            <person name="Alfaro M."/>
            <person name="Sun H."/>
            <person name="Tritt A."/>
            <person name="Yoshinaga Y."/>
            <person name="Zwiers L.-H."/>
            <person name="Turgeon B."/>
            <person name="Goodwin S."/>
            <person name="Spatafora J."/>
            <person name="Crous P."/>
            <person name="Grigoriev I."/>
        </authorList>
    </citation>
    <scope>NUCLEOTIDE SEQUENCE</scope>
    <source>
        <strain evidence="7">CBS 279.74</strain>
    </source>
</reference>
<dbReference type="CDD" id="cd01876">
    <property type="entry name" value="YihA_EngB"/>
    <property type="match status" value="1"/>
</dbReference>
<keyword evidence="4" id="KW-0342">GTP-binding</keyword>
<dbReference type="Pfam" id="PF01926">
    <property type="entry name" value="MMR_HSR1"/>
    <property type="match status" value="1"/>
</dbReference>
<dbReference type="GO" id="GO:0005739">
    <property type="term" value="C:mitochondrion"/>
    <property type="evidence" value="ECO:0007669"/>
    <property type="project" value="TreeGrafter"/>
</dbReference>
<keyword evidence="7" id="KW-0378">Hydrolase</keyword>
<dbReference type="PANTHER" id="PTHR46498:SF1">
    <property type="entry name" value="GTP-BINDING PROTEIN 8"/>
    <property type="match status" value="1"/>
</dbReference>
<dbReference type="InterPro" id="IPR027417">
    <property type="entry name" value="P-loop_NTPase"/>
</dbReference>
<evidence type="ECO:0000256" key="4">
    <source>
        <dbReference type="ARBA" id="ARBA00023134"/>
    </source>
</evidence>
<evidence type="ECO:0000256" key="5">
    <source>
        <dbReference type="SAM" id="MobiDB-lite"/>
    </source>
</evidence>
<dbReference type="SUPFAM" id="SSF52540">
    <property type="entry name" value="P-loop containing nucleoside triphosphate hydrolases"/>
    <property type="match status" value="1"/>
</dbReference>